<evidence type="ECO:0000256" key="2">
    <source>
        <dbReference type="ARBA" id="ARBA00022723"/>
    </source>
</evidence>
<name>A0ABU6WVT2_9FABA</name>
<feature type="region of interest" description="Disordered" evidence="7">
    <location>
        <begin position="1"/>
        <end position="60"/>
    </location>
</feature>
<dbReference type="Proteomes" id="UP001341840">
    <property type="component" value="Unassembled WGS sequence"/>
</dbReference>
<organism evidence="9 10">
    <name type="scientific">Stylosanthes scabra</name>
    <dbReference type="NCBI Taxonomy" id="79078"/>
    <lineage>
        <taxon>Eukaryota</taxon>
        <taxon>Viridiplantae</taxon>
        <taxon>Streptophyta</taxon>
        <taxon>Embryophyta</taxon>
        <taxon>Tracheophyta</taxon>
        <taxon>Spermatophyta</taxon>
        <taxon>Magnoliopsida</taxon>
        <taxon>eudicotyledons</taxon>
        <taxon>Gunneridae</taxon>
        <taxon>Pentapetalae</taxon>
        <taxon>rosids</taxon>
        <taxon>fabids</taxon>
        <taxon>Fabales</taxon>
        <taxon>Fabaceae</taxon>
        <taxon>Papilionoideae</taxon>
        <taxon>50 kb inversion clade</taxon>
        <taxon>dalbergioids sensu lato</taxon>
        <taxon>Dalbergieae</taxon>
        <taxon>Pterocarpus clade</taxon>
        <taxon>Stylosanthes</taxon>
    </lineage>
</organism>
<feature type="compositionally biased region" description="Polar residues" evidence="7">
    <location>
        <begin position="335"/>
        <end position="345"/>
    </location>
</feature>
<dbReference type="InterPro" id="IPR036855">
    <property type="entry name" value="Znf_CCCH_sf"/>
</dbReference>
<gene>
    <name evidence="9" type="ORF">PIB30_091280</name>
</gene>
<dbReference type="InterPro" id="IPR003034">
    <property type="entry name" value="SAP_dom"/>
</dbReference>
<evidence type="ECO:0000313" key="9">
    <source>
        <dbReference type="EMBL" id="MED6188996.1"/>
    </source>
</evidence>
<dbReference type="PANTHER" id="PTHR35323">
    <property type="entry name" value="SAP DOMAIN-CONTAINING PROTEIN"/>
    <property type="match status" value="1"/>
</dbReference>
<dbReference type="Pfam" id="PF02037">
    <property type="entry name" value="SAP"/>
    <property type="match status" value="1"/>
</dbReference>
<sequence length="628" mass="72418">MAKTHSPLEPHELSTQSEGSDQGSYCDDFEGDPDYEETETKFSSLSLSLPRNKPKSSDVVVTNPEETPAFNEENFERVQSLIKVGMVERLKVDECKLYLRKNCLRLSGNKDVLIQRIKEHLEIINGGGEGKYPPSSFVLDCKGDACTGDVVLFEQNVYEMFNIASRSASGPSCGKRTVAGRIVKESYGTAKQQHTFTIEVLWSKGEKPFPPLHPLLIKGRNLYRLKTLRQKWEDEGERQRILREKHSRGSIARADREARVQEKQEKVNRKTIMENRVSNKCSVINHPEEIDTSIDEKPLFPSALTTNIRNKMSVNKPPAVTESWGKSDSSRRSNETTPFGVNHINNEQDWKHSSHHISEAQLGDFHSREREKHQYQYQYQPHTSERNRFGVNHINNQQDRKHLSHHISEAQLGDFHSKEREQYQYHPRNSERNSFAHRKPLTSANHFPPLPNNREMYKQKQLCRYYARGRCYFGDNCKFVHDLRARAVHPKSKVKRRQLISTTTARRVSITSWLLTQHRHSNFLISFREAMAWRGHLSKNIREIRFLMCQSSAASSPARTFVEKNYKELKTLNPKLPILIRESSGVEPQLWARYDFGVEKGIKLEGLSEAQISKALEDLVKAGESLKA</sequence>
<feature type="compositionally biased region" description="Basic and acidic residues" evidence="7">
    <location>
        <begin position="1"/>
        <end position="12"/>
    </location>
</feature>
<evidence type="ECO:0000256" key="3">
    <source>
        <dbReference type="ARBA" id="ARBA00022771"/>
    </source>
</evidence>
<dbReference type="Pfam" id="PF05047">
    <property type="entry name" value="L51_S25_CI-B8"/>
    <property type="match status" value="1"/>
</dbReference>
<feature type="zinc finger region" description="C3H1-type" evidence="6">
    <location>
        <begin position="457"/>
        <end position="484"/>
    </location>
</feature>
<dbReference type="InterPro" id="IPR007741">
    <property type="entry name" value="Ribosomal_mL43/mS25/NADH_DH"/>
</dbReference>
<dbReference type="SMART" id="SM00916">
    <property type="entry name" value="L51_S25_CI-B8"/>
    <property type="match status" value="1"/>
</dbReference>
<dbReference type="InterPro" id="IPR041367">
    <property type="entry name" value="Znf-CCCH_4"/>
</dbReference>
<dbReference type="EMBL" id="JASCZI010183055">
    <property type="protein sequence ID" value="MED6188996.1"/>
    <property type="molecule type" value="Genomic_DNA"/>
</dbReference>
<dbReference type="InterPro" id="IPR056116">
    <property type="entry name" value="DUF7699"/>
</dbReference>
<feature type="domain" description="C3H1-type" evidence="8">
    <location>
        <begin position="457"/>
        <end position="484"/>
    </location>
</feature>
<feature type="compositionally biased region" description="Acidic residues" evidence="7">
    <location>
        <begin position="27"/>
        <end position="37"/>
    </location>
</feature>
<dbReference type="InterPro" id="IPR036249">
    <property type="entry name" value="Thioredoxin-like_sf"/>
</dbReference>
<dbReference type="SUPFAM" id="SSF52833">
    <property type="entry name" value="Thioredoxin-like"/>
    <property type="match status" value="1"/>
</dbReference>
<dbReference type="PROSITE" id="PS50103">
    <property type="entry name" value="ZF_C3H1"/>
    <property type="match status" value="1"/>
</dbReference>
<feature type="compositionally biased region" description="Basic and acidic residues" evidence="7">
    <location>
        <begin position="422"/>
        <end position="431"/>
    </location>
</feature>
<dbReference type="InterPro" id="IPR036361">
    <property type="entry name" value="SAP_dom_sf"/>
</dbReference>
<keyword evidence="2 6" id="KW-0479">Metal-binding</keyword>
<proteinExistence type="predicted"/>
<dbReference type="SMART" id="SM00356">
    <property type="entry name" value="ZnF_C3H1"/>
    <property type="match status" value="1"/>
</dbReference>
<evidence type="ECO:0000256" key="5">
    <source>
        <dbReference type="ARBA" id="ARBA00023128"/>
    </source>
</evidence>
<evidence type="ECO:0000313" key="10">
    <source>
        <dbReference type="Proteomes" id="UP001341840"/>
    </source>
</evidence>
<dbReference type="SUPFAM" id="SSF90229">
    <property type="entry name" value="CCCH zinc finger"/>
    <property type="match status" value="1"/>
</dbReference>
<dbReference type="InterPro" id="IPR000571">
    <property type="entry name" value="Znf_CCCH"/>
</dbReference>
<accession>A0ABU6WVT2</accession>
<feature type="compositionally biased region" description="Polar residues" evidence="7">
    <location>
        <begin position="13"/>
        <end position="23"/>
    </location>
</feature>
<dbReference type="Gene3D" id="3.40.30.10">
    <property type="entry name" value="Glutaredoxin"/>
    <property type="match status" value="1"/>
</dbReference>
<evidence type="ECO:0000256" key="1">
    <source>
        <dbReference type="ARBA" id="ARBA00004173"/>
    </source>
</evidence>
<comment type="caution">
    <text evidence="9">The sequence shown here is derived from an EMBL/GenBank/DDBJ whole genome shotgun (WGS) entry which is preliminary data.</text>
</comment>
<dbReference type="SUPFAM" id="SSF68906">
    <property type="entry name" value="SAP domain"/>
    <property type="match status" value="1"/>
</dbReference>
<reference evidence="9 10" key="1">
    <citation type="journal article" date="2023" name="Plants (Basel)">
        <title>Bridging the Gap: Combining Genomics and Transcriptomics Approaches to Understand Stylosanthes scabra, an Orphan Legume from the Brazilian Caatinga.</title>
        <authorList>
            <person name="Ferreira-Neto J.R.C."/>
            <person name="da Silva M.D."/>
            <person name="Binneck E."/>
            <person name="de Melo N.F."/>
            <person name="da Silva R.H."/>
            <person name="de Melo A.L.T.M."/>
            <person name="Pandolfi V."/>
            <person name="Bustamante F.O."/>
            <person name="Brasileiro-Vidal A.C."/>
            <person name="Benko-Iseppon A.M."/>
        </authorList>
    </citation>
    <scope>NUCLEOTIDE SEQUENCE [LARGE SCALE GENOMIC DNA]</scope>
    <source>
        <tissue evidence="9">Leaves</tissue>
    </source>
</reference>
<protein>
    <recommendedName>
        <fullName evidence="8">C3H1-type domain-containing protein</fullName>
    </recommendedName>
</protein>
<evidence type="ECO:0000256" key="6">
    <source>
        <dbReference type="PROSITE-ProRule" id="PRU00723"/>
    </source>
</evidence>
<dbReference type="Pfam" id="PF18044">
    <property type="entry name" value="zf-CCCH_4"/>
    <property type="match status" value="1"/>
</dbReference>
<dbReference type="PANTHER" id="PTHR35323:SF5">
    <property type="entry name" value="ZINC FINGER CCCH DOMAIN-CONTAINING PROTEIN 62"/>
    <property type="match status" value="1"/>
</dbReference>
<keyword evidence="5" id="KW-0496">Mitochondrion</keyword>
<evidence type="ECO:0000256" key="4">
    <source>
        <dbReference type="ARBA" id="ARBA00022833"/>
    </source>
</evidence>
<feature type="region of interest" description="Disordered" evidence="7">
    <location>
        <begin position="422"/>
        <end position="453"/>
    </location>
</feature>
<keyword evidence="3 6" id="KW-0863">Zinc-finger</keyword>
<feature type="region of interest" description="Disordered" evidence="7">
    <location>
        <begin position="316"/>
        <end position="345"/>
    </location>
</feature>
<keyword evidence="4 6" id="KW-0862">Zinc</keyword>
<evidence type="ECO:0000256" key="7">
    <source>
        <dbReference type="SAM" id="MobiDB-lite"/>
    </source>
</evidence>
<evidence type="ECO:0000259" key="8">
    <source>
        <dbReference type="PROSITE" id="PS50103"/>
    </source>
</evidence>
<keyword evidence="10" id="KW-1185">Reference proteome</keyword>
<dbReference type="Pfam" id="PF24766">
    <property type="entry name" value="DUF7699"/>
    <property type="match status" value="1"/>
</dbReference>
<comment type="subcellular location">
    <subcellularLocation>
        <location evidence="1">Mitochondrion</location>
    </subcellularLocation>
</comment>
<dbReference type="Gene3D" id="4.10.1000.10">
    <property type="entry name" value="Zinc finger, CCCH-type"/>
    <property type="match status" value="1"/>
</dbReference>